<dbReference type="RefSeq" id="XP_008817651.1">
    <property type="nucleotide sequence ID" value="XM_008819429.1"/>
</dbReference>
<dbReference type="AlphaFoldDB" id="W6ZYD1"/>
<sequence>MKKDKANLKVKAIGIKPKKQPTWKSSSNVNPKSLLKAHGQNGQSVCNTASASFSIFQKEFVRKDLHIQEVES</sequence>
<dbReference type="Proteomes" id="UP000030640">
    <property type="component" value="Unassembled WGS sequence"/>
</dbReference>
<protein>
    <submittedName>
        <fullName evidence="1">Uncharacterized protein</fullName>
    </submittedName>
</protein>
<evidence type="ECO:0000313" key="1">
    <source>
        <dbReference type="EMBL" id="EUD65857.1"/>
    </source>
</evidence>
<evidence type="ECO:0000313" key="2">
    <source>
        <dbReference type="Proteomes" id="UP000030640"/>
    </source>
</evidence>
<gene>
    <name evidence="1" type="ORF">C922_03840</name>
</gene>
<reference evidence="1 2" key="1">
    <citation type="submission" date="2013-02" db="EMBL/GenBank/DDBJ databases">
        <title>The Genome Sequence of Plasmodium inui San Antonio 1.</title>
        <authorList>
            <consortium name="The Broad Institute Genome Sequencing Platform"/>
            <consortium name="The Broad Institute Genome Sequencing Center for Infectious Disease"/>
            <person name="Neafsey D."/>
            <person name="Cheeseman I."/>
            <person name="Volkman S."/>
            <person name="Adams J."/>
            <person name="Walker B."/>
            <person name="Young S.K."/>
            <person name="Zeng Q."/>
            <person name="Gargeya S."/>
            <person name="Fitzgerald M."/>
            <person name="Haas B."/>
            <person name="Abouelleil A."/>
            <person name="Alvarado L."/>
            <person name="Arachchi H.M."/>
            <person name="Berlin A.M."/>
            <person name="Chapman S.B."/>
            <person name="Dewar J."/>
            <person name="Goldberg J."/>
            <person name="Griggs A."/>
            <person name="Gujja S."/>
            <person name="Hansen M."/>
            <person name="Howarth C."/>
            <person name="Imamovic A."/>
            <person name="Larimer J."/>
            <person name="McCowan C."/>
            <person name="Murphy C."/>
            <person name="Neiman D."/>
            <person name="Pearson M."/>
            <person name="Priest M."/>
            <person name="Roberts A."/>
            <person name="Saif S."/>
            <person name="Shea T."/>
            <person name="Sisk P."/>
            <person name="Sykes S."/>
            <person name="Wortman J."/>
            <person name="Nusbaum C."/>
            <person name="Birren B."/>
        </authorList>
    </citation>
    <scope>NUCLEOTIDE SEQUENCE [LARGE SCALE GENOMIC DNA]</scope>
    <source>
        <strain evidence="1 2">San Antonio 1</strain>
    </source>
</reference>
<organism evidence="1 2">
    <name type="scientific">Plasmodium inui San Antonio 1</name>
    <dbReference type="NCBI Taxonomy" id="1237626"/>
    <lineage>
        <taxon>Eukaryota</taxon>
        <taxon>Sar</taxon>
        <taxon>Alveolata</taxon>
        <taxon>Apicomplexa</taxon>
        <taxon>Aconoidasida</taxon>
        <taxon>Haemosporida</taxon>
        <taxon>Plasmodiidae</taxon>
        <taxon>Plasmodium</taxon>
        <taxon>Plasmodium (Plasmodium)</taxon>
    </lineage>
</organism>
<dbReference type="EMBL" id="KI965476">
    <property type="protein sequence ID" value="EUD65857.1"/>
    <property type="molecule type" value="Genomic_DNA"/>
</dbReference>
<keyword evidence="2" id="KW-1185">Reference proteome</keyword>
<proteinExistence type="predicted"/>
<accession>W6ZYD1</accession>
<dbReference type="VEuPathDB" id="PlasmoDB:C922_03840"/>
<name>W6ZYD1_9APIC</name>
<dbReference type="GeneID" id="20039114"/>